<dbReference type="PANTHER" id="PTHR42928">
    <property type="entry name" value="TRICARBOXYLATE-BINDING PROTEIN"/>
    <property type="match status" value="1"/>
</dbReference>
<dbReference type="RefSeq" id="WP_345638194.1">
    <property type="nucleotide sequence ID" value="NZ_BAABJQ010000040.1"/>
</dbReference>
<comment type="caution">
    <text evidence="2">The sequence shown here is derived from an EMBL/GenBank/DDBJ whole genome shotgun (WGS) entry which is preliminary data.</text>
</comment>
<dbReference type="Gene3D" id="3.40.190.150">
    <property type="entry name" value="Bordetella uptake gene, domain 1"/>
    <property type="match status" value="1"/>
</dbReference>
<protein>
    <submittedName>
        <fullName evidence="2">Tripartite tricarboxylate transporter substrate-binding protein</fullName>
    </submittedName>
</protein>
<evidence type="ECO:0000313" key="2">
    <source>
        <dbReference type="EMBL" id="GAA5199895.1"/>
    </source>
</evidence>
<accession>A0ABP9SSE8</accession>
<dbReference type="Gene3D" id="3.40.190.10">
    <property type="entry name" value="Periplasmic binding protein-like II"/>
    <property type="match status" value="1"/>
</dbReference>
<comment type="similarity">
    <text evidence="1">Belongs to the UPF0065 (bug) family.</text>
</comment>
<sequence length="360" mass="37141">MGIVLLSLVLVVGMAGCARRGSSAGGAAGDKAATFYQGKTITITTKSSPGGNGDTTARLLAQYLPDYIPGHPHVVVKNNAGGAGSVMMKNVAQVFPNDGLNLALPDTAVVLRWMFKQAGSDYPLDKMPIIGDVTAPLVVVVRKSAGTDLAALQKRAQPLKAGSTAPGGTGVIDMTLGFGLLNIPVKEVYGYSGAGPVALALERGEADTASPAAGAYLSSYKTLSDRGIVYPFYQVGDPGPNNTLVRSPALSEFPTLQEVYQQQFGHAPTGPEWNAVLKLADMVQLGLFLCARPDTPPAALTALRQGFDKMAADDKVKTKLNTTLGGAVSVGNGEAATLLKNLLATSGDLLTSLENAANGK</sequence>
<dbReference type="Proteomes" id="UP001501570">
    <property type="component" value="Unassembled WGS sequence"/>
</dbReference>
<dbReference type="InterPro" id="IPR005064">
    <property type="entry name" value="BUG"/>
</dbReference>
<evidence type="ECO:0000313" key="3">
    <source>
        <dbReference type="Proteomes" id="UP001501570"/>
    </source>
</evidence>
<gene>
    <name evidence="2" type="ORF">GCM10023322_76550</name>
</gene>
<proteinExistence type="inferred from homology"/>
<dbReference type="PANTHER" id="PTHR42928:SF3">
    <property type="entry name" value="UPF0065 PROTEIN YFLP"/>
    <property type="match status" value="1"/>
</dbReference>
<reference evidence="3" key="1">
    <citation type="journal article" date="2019" name="Int. J. Syst. Evol. Microbiol.">
        <title>The Global Catalogue of Microorganisms (GCM) 10K type strain sequencing project: providing services to taxonomists for standard genome sequencing and annotation.</title>
        <authorList>
            <consortium name="The Broad Institute Genomics Platform"/>
            <consortium name="The Broad Institute Genome Sequencing Center for Infectious Disease"/>
            <person name="Wu L."/>
            <person name="Ma J."/>
        </authorList>
    </citation>
    <scope>NUCLEOTIDE SEQUENCE [LARGE SCALE GENOMIC DNA]</scope>
    <source>
        <strain evidence="3">JCM 18304</strain>
    </source>
</reference>
<evidence type="ECO:0000256" key="1">
    <source>
        <dbReference type="ARBA" id="ARBA00006987"/>
    </source>
</evidence>
<dbReference type="EMBL" id="BAABJQ010000040">
    <property type="protein sequence ID" value="GAA5199895.1"/>
    <property type="molecule type" value="Genomic_DNA"/>
</dbReference>
<organism evidence="2 3">
    <name type="scientific">Rugosimonospora acidiphila</name>
    <dbReference type="NCBI Taxonomy" id="556531"/>
    <lineage>
        <taxon>Bacteria</taxon>
        <taxon>Bacillati</taxon>
        <taxon>Actinomycetota</taxon>
        <taxon>Actinomycetes</taxon>
        <taxon>Micromonosporales</taxon>
        <taxon>Micromonosporaceae</taxon>
        <taxon>Rugosimonospora</taxon>
    </lineage>
</organism>
<name>A0ABP9SSE8_9ACTN</name>
<dbReference type="InterPro" id="IPR042100">
    <property type="entry name" value="Bug_dom1"/>
</dbReference>
<keyword evidence="3" id="KW-1185">Reference proteome</keyword>